<dbReference type="Proteomes" id="UP000193529">
    <property type="component" value="Unassembled WGS sequence"/>
</dbReference>
<comment type="similarity">
    <text evidence="2">Belongs to the hyi family.</text>
</comment>
<dbReference type="Pfam" id="PF01261">
    <property type="entry name" value="AP_endonuc_2"/>
    <property type="match status" value="1"/>
</dbReference>
<dbReference type="InterPro" id="IPR013022">
    <property type="entry name" value="Xyl_isomerase-like_TIM-brl"/>
</dbReference>
<dbReference type="GO" id="GO:0046487">
    <property type="term" value="P:glyoxylate metabolic process"/>
    <property type="evidence" value="ECO:0007669"/>
    <property type="project" value="TreeGrafter"/>
</dbReference>
<dbReference type="Gene3D" id="3.20.20.150">
    <property type="entry name" value="Divalent-metal-dependent TIM barrel enzymes"/>
    <property type="match status" value="1"/>
</dbReference>
<name>A0A1X1ZQY5_9MYCO</name>
<sequence length="286" mass="30262">MATATYTVNCSIVFPDLPLLARPAAAREAGFEAVEFWWPFAEPTPPDADVDAFIRAIHDAGVQLSGLNFAAGDMPAGDRGILSDPALVTAFRDNVDVAVGIAKTLDTRAFNALYGNRIEGTTAAVQDDTAADNLAYAAQAARRIGATVLIEPVSAAPRYPIRTVADAARAIDRVRDRGGHDNLRILADLYHLYVNGDDVPGALAAHADRIGHVQIADAPGRGEPGTGKIPLGDYLGALLDRGYGGYIGLEYRPTRPGPFDWLPPAERGRGGLNIESLATPAGLRNQ</sequence>
<dbReference type="STRING" id="153971.AWC19_06230"/>
<evidence type="ECO:0000256" key="2">
    <source>
        <dbReference type="PIRNR" id="PIRNR006241"/>
    </source>
</evidence>
<evidence type="ECO:0000256" key="3">
    <source>
        <dbReference type="PIRSR" id="PIRSR006241-50"/>
    </source>
</evidence>
<keyword evidence="5" id="KW-0670">Pyruvate</keyword>
<keyword evidence="1 2" id="KW-0413">Isomerase</keyword>
<dbReference type="GO" id="GO:0008903">
    <property type="term" value="F:hydroxypyruvate isomerase activity"/>
    <property type="evidence" value="ECO:0007669"/>
    <property type="project" value="TreeGrafter"/>
</dbReference>
<feature type="active site" description="Proton donor/acceptor" evidence="3">
    <location>
        <position position="151"/>
    </location>
</feature>
<feature type="active site" description="Proton donor/acceptor" evidence="3">
    <location>
        <position position="250"/>
    </location>
</feature>
<accession>A0A1X1ZQY5</accession>
<dbReference type="InterPro" id="IPR026040">
    <property type="entry name" value="HyI-like"/>
</dbReference>
<reference evidence="5 6" key="1">
    <citation type="submission" date="2016-01" db="EMBL/GenBank/DDBJ databases">
        <title>The new phylogeny of the genus Mycobacterium.</title>
        <authorList>
            <person name="Tarcisio F."/>
            <person name="Conor M."/>
            <person name="Antonella G."/>
            <person name="Elisabetta G."/>
            <person name="Giulia F.S."/>
            <person name="Sara T."/>
            <person name="Anna F."/>
            <person name="Clotilde B."/>
            <person name="Roberto B."/>
            <person name="Veronica D.S."/>
            <person name="Fabio R."/>
            <person name="Monica P."/>
            <person name="Olivier J."/>
            <person name="Enrico T."/>
            <person name="Nicola S."/>
        </authorList>
    </citation>
    <scope>NUCLEOTIDE SEQUENCE [LARGE SCALE GENOMIC DNA]</scope>
    <source>
        <strain evidence="5 6">DSM 44572</strain>
    </source>
</reference>
<dbReference type="AlphaFoldDB" id="A0A1X1ZQY5"/>
<organism evidence="5 6">
    <name type="scientific">Mycobacterium palustre</name>
    <dbReference type="NCBI Taxonomy" id="153971"/>
    <lineage>
        <taxon>Bacteria</taxon>
        <taxon>Bacillati</taxon>
        <taxon>Actinomycetota</taxon>
        <taxon>Actinomycetes</taxon>
        <taxon>Mycobacteriales</taxon>
        <taxon>Mycobacteriaceae</taxon>
        <taxon>Mycobacterium</taxon>
        <taxon>Mycobacterium simiae complex</taxon>
    </lineage>
</organism>
<evidence type="ECO:0000313" key="6">
    <source>
        <dbReference type="Proteomes" id="UP000193529"/>
    </source>
</evidence>
<evidence type="ECO:0000256" key="1">
    <source>
        <dbReference type="ARBA" id="ARBA00023235"/>
    </source>
</evidence>
<dbReference type="PIRSF" id="PIRSF006241">
    <property type="entry name" value="HyI"/>
    <property type="match status" value="1"/>
</dbReference>
<dbReference type="SUPFAM" id="SSF51658">
    <property type="entry name" value="Xylose isomerase-like"/>
    <property type="match status" value="1"/>
</dbReference>
<comment type="caution">
    <text evidence="5">The sequence shown here is derived from an EMBL/GenBank/DDBJ whole genome shotgun (WGS) entry which is preliminary data.</text>
</comment>
<evidence type="ECO:0000259" key="4">
    <source>
        <dbReference type="Pfam" id="PF01261"/>
    </source>
</evidence>
<evidence type="ECO:0000313" key="5">
    <source>
        <dbReference type="EMBL" id="ORW25770.1"/>
    </source>
</evidence>
<dbReference type="EMBL" id="LQPJ01000094">
    <property type="protein sequence ID" value="ORW25770.1"/>
    <property type="molecule type" value="Genomic_DNA"/>
</dbReference>
<dbReference type="InterPro" id="IPR036237">
    <property type="entry name" value="Xyl_isomerase-like_sf"/>
</dbReference>
<feature type="domain" description="Xylose isomerase-like TIM barrel" evidence="4">
    <location>
        <begin position="24"/>
        <end position="255"/>
    </location>
</feature>
<gene>
    <name evidence="5" type="ORF">AWC19_06230</name>
</gene>
<dbReference type="PANTHER" id="PTHR43489">
    <property type="entry name" value="ISOMERASE"/>
    <property type="match status" value="1"/>
</dbReference>
<proteinExistence type="inferred from homology"/>
<dbReference type="RefSeq" id="WP_085078016.1">
    <property type="nucleotide sequence ID" value="NZ_JACKRZ010000014.1"/>
</dbReference>
<dbReference type="PANTHER" id="PTHR43489:SF6">
    <property type="entry name" value="HYDROXYPYRUVATE ISOMERASE-RELATED"/>
    <property type="match status" value="1"/>
</dbReference>
<dbReference type="InterPro" id="IPR050417">
    <property type="entry name" value="Sugar_Epim/Isomerase"/>
</dbReference>
<keyword evidence="6" id="KW-1185">Reference proteome</keyword>
<protein>
    <submittedName>
        <fullName evidence="5">Hydroxypyruvate isomerase</fullName>
    </submittedName>
</protein>
<dbReference type="OrthoDB" id="9786584at2"/>